<keyword evidence="2" id="KW-1185">Reference proteome</keyword>
<gene>
    <name evidence="1" type="ORF">GXM_07575</name>
</gene>
<evidence type="ECO:0000313" key="1">
    <source>
        <dbReference type="EMBL" id="QFS50081.1"/>
    </source>
</evidence>
<proteinExistence type="predicted"/>
<dbReference type="AlphaFoldDB" id="A0A5P8WC06"/>
<dbReference type="EMBL" id="CP045227">
    <property type="protein sequence ID" value="QFS50081.1"/>
    <property type="molecule type" value="Genomic_DNA"/>
</dbReference>
<dbReference type="Proteomes" id="UP000326678">
    <property type="component" value="Chromosome Gxm2"/>
</dbReference>
<protein>
    <submittedName>
        <fullName evidence="1">Transposase (Plasmid)</fullName>
    </submittedName>
</protein>
<accession>A0A5P8WC06</accession>
<sequence length="58" mass="7070">MREALHRWKKIGLEGLWERQGREGKPKWAEVDMIFVFLEKEPRTYNSVQIAQKLEQER</sequence>
<name>A0A5P8WC06_9NOSO</name>
<dbReference type="KEGG" id="nsh:GXM_07575"/>
<reference evidence="1 2" key="1">
    <citation type="submission" date="2019-10" db="EMBL/GenBank/DDBJ databases">
        <title>Genomic and transcriptomic insights into the perfect genentic adaptation of a filamentous nitrogen-fixing cyanobacterium to rice fields.</title>
        <authorList>
            <person name="Chen Z."/>
        </authorList>
    </citation>
    <scope>NUCLEOTIDE SEQUENCE [LARGE SCALE GENOMIC DNA]</scope>
    <source>
        <strain evidence="1">CCNUC1</strain>
    </source>
</reference>
<evidence type="ECO:0000313" key="2">
    <source>
        <dbReference type="Proteomes" id="UP000326678"/>
    </source>
</evidence>
<organism evidence="1 2">
    <name type="scientific">Nostoc sphaeroides CCNUC1</name>
    <dbReference type="NCBI Taxonomy" id="2653204"/>
    <lineage>
        <taxon>Bacteria</taxon>
        <taxon>Bacillati</taxon>
        <taxon>Cyanobacteriota</taxon>
        <taxon>Cyanophyceae</taxon>
        <taxon>Nostocales</taxon>
        <taxon>Nostocaceae</taxon>
        <taxon>Nostoc</taxon>
    </lineage>
</organism>